<reference evidence="2" key="1">
    <citation type="submission" date="2016-10" db="EMBL/GenBank/DDBJ databases">
        <title>Sequence of Gallionella enrichment culture.</title>
        <authorList>
            <person name="Poehlein A."/>
            <person name="Muehling M."/>
            <person name="Daniel R."/>
        </authorList>
    </citation>
    <scope>NUCLEOTIDE SEQUENCE</scope>
</reference>
<evidence type="ECO:0000313" key="2">
    <source>
        <dbReference type="EMBL" id="OIQ79942.1"/>
    </source>
</evidence>
<dbReference type="EMBL" id="MLJW01001134">
    <property type="protein sequence ID" value="OIQ79942.1"/>
    <property type="molecule type" value="Genomic_DNA"/>
</dbReference>
<dbReference type="AlphaFoldDB" id="A0A1J5Q8F4"/>
<comment type="caution">
    <text evidence="2">The sequence shown here is derived from an EMBL/GenBank/DDBJ whole genome shotgun (WGS) entry which is preliminary data.</text>
</comment>
<feature type="compositionally biased region" description="Basic and acidic residues" evidence="1">
    <location>
        <begin position="109"/>
        <end position="127"/>
    </location>
</feature>
<proteinExistence type="predicted"/>
<gene>
    <name evidence="2" type="ORF">GALL_383180</name>
</gene>
<protein>
    <submittedName>
        <fullName evidence="2">Uncharacterized protein</fullName>
    </submittedName>
</protein>
<accession>A0A1J5Q8F4</accession>
<feature type="region of interest" description="Disordered" evidence="1">
    <location>
        <begin position="215"/>
        <end position="237"/>
    </location>
</feature>
<feature type="region of interest" description="Disordered" evidence="1">
    <location>
        <begin position="266"/>
        <end position="310"/>
    </location>
</feature>
<evidence type="ECO:0000256" key="1">
    <source>
        <dbReference type="SAM" id="MobiDB-lite"/>
    </source>
</evidence>
<name>A0A1J5Q8F4_9ZZZZ</name>
<feature type="region of interest" description="Disordered" evidence="1">
    <location>
        <begin position="97"/>
        <end position="131"/>
    </location>
</feature>
<feature type="compositionally biased region" description="Basic and acidic residues" evidence="1">
    <location>
        <begin position="215"/>
        <end position="233"/>
    </location>
</feature>
<organism evidence="2">
    <name type="scientific">mine drainage metagenome</name>
    <dbReference type="NCBI Taxonomy" id="410659"/>
    <lineage>
        <taxon>unclassified sequences</taxon>
        <taxon>metagenomes</taxon>
        <taxon>ecological metagenomes</taxon>
    </lineage>
</organism>
<sequence>MLEQRALDLERADQVARGLDHVVGPAEEPVEPVGVARHEVPGEVPAVHEAAAVAVVVVQVAAEHRRPPGPERQLTLDPRLGELDHPAVVDVDALRAAPQDTGLDTGEGASHRPGSDVRGDRVGDHDPAGLGLPPVVVDRQAEHLGTPHDGLGVQRFADARDESQRAEVDRTGEIVAQPHEAADRRRRGVPDGHVLVLQDPVPPLGVELGLVDDARDAVRERRDDPVRRPRDPPRVGGAPVHVVRVQVEGEPPGRVMHHDGLVDVHGSLRGPRGAAREVQQGRGLRSGGRDPVRVGGVGHQVGERQGAGRR</sequence>